<dbReference type="PaxDb" id="29760-VIT_04s0008g07200.t01"/>
<dbReference type="InParanoid" id="F6H3L1"/>
<accession>F6H3L1</accession>
<evidence type="ECO:0000313" key="2">
    <source>
        <dbReference type="Proteomes" id="UP000009183"/>
    </source>
</evidence>
<sequence length="56" mass="6598">MKKEELKVGKFVPTSKKLGQPSVKDYKVIISLSMRTRKLMLYGKSWILKYWCTLSM</sequence>
<dbReference type="AlphaFoldDB" id="F6H3L1"/>
<evidence type="ECO:0000313" key="1">
    <source>
        <dbReference type="EMBL" id="CCB46898.1"/>
    </source>
</evidence>
<reference evidence="2" key="1">
    <citation type="journal article" date="2007" name="Nature">
        <title>The grapevine genome sequence suggests ancestral hexaploidization in major angiosperm phyla.</title>
        <authorList>
            <consortium name="The French-Italian Public Consortium for Grapevine Genome Characterization."/>
            <person name="Jaillon O."/>
            <person name="Aury J.-M."/>
            <person name="Noel B."/>
            <person name="Policriti A."/>
            <person name="Clepet C."/>
            <person name="Casagrande A."/>
            <person name="Choisne N."/>
            <person name="Aubourg S."/>
            <person name="Vitulo N."/>
            <person name="Jubin C."/>
            <person name="Vezzi A."/>
            <person name="Legeai F."/>
            <person name="Hugueney P."/>
            <person name="Dasilva C."/>
            <person name="Horner D."/>
            <person name="Mica E."/>
            <person name="Jublot D."/>
            <person name="Poulain J."/>
            <person name="Bruyere C."/>
            <person name="Billault A."/>
            <person name="Segurens B."/>
            <person name="Gouyvenoux M."/>
            <person name="Ugarte E."/>
            <person name="Cattonaro F."/>
            <person name="Anthouard V."/>
            <person name="Vico V."/>
            <person name="Del Fabbro C."/>
            <person name="Alaux M."/>
            <person name="Di Gaspero G."/>
            <person name="Dumas V."/>
            <person name="Felice N."/>
            <person name="Paillard S."/>
            <person name="Juman I."/>
            <person name="Moroldo M."/>
            <person name="Scalabrin S."/>
            <person name="Canaguier A."/>
            <person name="Le Clainche I."/>
            <person name="Malacrida G."/>
            <person name="Durand E."/>
            <person name="Pesole G."/>
            <person name="Laucou V."/>
            <person name="Chatelet P."/>
            <person name="Merdinoglu D."/>
            <person name="Delledonne M."/>
            <person name="Pezzotti M."/>
            <person name="Lecharny A."/>
            <person name="Scarpelli C."/>
            <person name="Artiguenave F."/>
            <person name="Pe M.E."/>
            <person name="Valle G."/>
            <person name="Morgante M."/>
            <person name="Caboche M."/>
            <person name="Adam-Blondon A.-F."/>
            <person name="Weissenbach J."/>
            <person name="Quetier F."/>
            <person name="Wincker P."/>
        </authorList>
    </citation>
    <scope>NUCLEOTIDE SEQUENCE [LARGE SCALE GENOMIC DNA]</scope>
    <source>
        <strain evidence="2">cv. Pinot noir / PN40024</strain>
    </source>
</reference>
<dbReference type="EMBL" id="FN595231">
    <property type="protein sequence ID" value="CCB46898.1"/>
    <property type="molecule type" value="Genomic_DNA"/>
</dbReference>
<protein>
    <submittedName>
        <fullName evidence="1">Uncharacterized protein</fullName>
    </submittedName>
</protein>
<dbReference type="Proteomes" id="UP000009183">
    <property type="component" value="Chromosome 4"/>
</dbReference>
<gene>
    <name evidence="1" type="ordered locus">VIT_04s0008g07200</name>
</gene>
<name>F6H3L1_VITVI</name>
<organism evidence="1 2">
    <name type="scientific">Vitis vinifera</name>
    <name type="common">Grape</name>
    <dbReference type="NCBI Taxonomy" id="29760"/>
    <lineage>
        <taxon>Eukaryota</taxon>
        <taxon>Viridiplantae</taxon>
        <taxon>Streptophyta</taxon>
        <taxon>Embryophyta</taxon>
        <taxon>Tracheophyta</taxon>
        <taxon>Spermatophyta</taxon>
        <taxon>Magnoliopsida</taxon>
        <taxon>eudicotyledons</taxon>
        <taxon>Gunneridae</taxon>
        <taxon>Pentapetalae</taxon>
        <taxon>rosids</taxon>
        <taxon>Vitales</taxon>
        <taxon>Vitaceae</taxon>
        <taxon>Viteae</taxon>
        <taxon>Vitis</taxon>
    </lineage>
</organism>
<proteinExistence type="predicted"/>
<keyword evidence="2" id="KW-1185">Reference proteome</keyword>
<dbReference type="HOGENOM" id="CLU_3018204_0_0_1"/>